<keyword evidence="3" id="KW-1185">Reference proteome</keyword>
<dbReference type="OrthoDB" id="10252740at2759"/>
<dbReference type="SMART" id="SM00950">
    <property type="entry name" value="Piwi"/>
    <property type="match status" value="1"/>
</dbReference>
<reference evidence="2" key="1">
    <citation type="journal article" date="2020" name="Stud. Mycol.">
        <title>101 Dothideomycetes genomes: a test case for predicting lifestyles and emergence of pathogens.</title>
        <authorList>
            <person name="Haridas S."/>
            <person name="Albert R."/>
            <person name="Binder M."/>
            <person name="Bloem J."/>
            <person name="Labutti K."/>
            <person name="Salamov A."/>
            <person name="Andreopoulos B."/>
            <person name="Baker S."/>
            <person name="Barry K."/>
            <person name="Bills G."/>
            <person name="Bluhm B."/>
            <person name="Cannon C."/>
            <person name="Castanera R."/>
            <person name="Culley D."/>
            <person name="Daum C."/>
            <person name="Ezra D."/>
            <person name="Gonzalez J."/>
            <person name="Henrissat B."/>
            <person name="Kuo A."/>
            <person name="Liang C."/>
            <person name="Lipzen A."/>
            <person name="Lutzoni F."/>
            <person name="Magnuson J."/>
            <person name="Mondo S."/>
            <person name="Nolan M."/>
            <person name="Ohm R."/>
            <person name="Pangilinan J."/>
            <person name="Park H.-J."/>
            <person name="Ramirez L."/>
            <person name="Alfaro M."/>
            <person name="Sun H."/>
            <person name="Tritt A."/>
            <person name="Yoshinaga Y."/>
            <person name="Zwiers L.-H."/>
            <person name="Turgeon B."/>
            <person name="Goodwin S."/>
            <person name="Spatafora J."/>
            <person name="Crous P."/>
            <person name="Grigoriev I."/>
        </authorList>
    </citation>
    <scope>NUCLEOTIDE SEQUENCE</scope>
    <source>
        <strain evidence="2">CBS 122681</strain>
    </source>
</reference>
<dbReference type="SUPFAM" id="SSF53098">
    <property type="entry name" value="Ribonuclease H-like"/>
    <property type="match status" value="1"/>
</dbReference>
<dbReference type="Gene3D" id="3.30.420.10">
    <property type="entry name" value="Ribonuclease H-like superfamily/Ribonuclease H"/>
    <property type="match status" value="1"/>
</dbReference>
<dbReference type="SUPFAM" id="SSF101690">
    <property type="entry name" value="PAZ domain"/>
    <property type="match status" value="1"/>
</dbReference>
<dbReference type="InterPro" id="IPR036085">
    <property type="entry name" value="PAZ_dom_sf"/>
</dbReference>
<sequence length="1078" mass="121167">MTTPEANQSLTEQDKKAIANGRDETPCIRCGEKNHELMRCSIIEGKFGQVAGGKIWNRFSPEQRLAADELVADQQTTMEIYQKGQADYEQGLLDFRESFHRLAGNFAALKEEANKNGLGLKVYEPRPLFAPQQGKNVGRPWKPIFVRTNHFFLDDRGLDKELHQYTISGIITAEQENEHRIPSRLRRKELMEKALTQSSFIQFHSQDFATDNLGLLVSVLSAEDLWKARHGPDSTLPDDEVLDEFEVVSRQAFKNIPEEKLRLKLIYNGPIAMPTLKEVSKGNITSLPLILQHGTTITPAHAMGILISTAASRQGAFALNGKKFYSPQNTIDFGIGVSAYRGFFAALKVGMGKPLLNVSRCTTAFYDSVTGDIFMRRYRRNTAASDFTEEDRIVLERVLKGIRVHISYQNRTKPICSLGQPPKEEKFLKKKDRDDKNEKGRMISVADHLDEENRTQPALVPAIQIQEVKDSECFCVNIGSRQKPQFIPAELVTIVEHQTFKLNLPGDAAATMIEETREEPQNSRRNVCQEGLRLLGFTSPFSDIFKKANIGLKGNAMIGIPACQISYPTILYKDLAHKLDEPSWNLGGGKKYLNTTSVFSGYVLVIVPKNAQYGIEGEMITDDLYQSMGAKCIKKIFEEMIRCGVNVTSGTTRVSIHENSIEAWFKQRVLIQAADVSQGTFEAELQTVIANIPKDTKPDFILYLNPSKKSEYAQHFASVKRVIDTKLGIPSLCIADDVARSQRKFYQYASNIALKANLKLGNSNHNIGLTPHEKSRLFTGFNPQAKTEGRFDTLILGADVTHATGASPETSLSIAAVVGNVDQNMGKFYGSVRCQGAGVEIIEDMHGKILYYRDGVGDSQYEMIRRNEVRAIESAYADYRAELKRTVEPEKPPITVVVVTKRHNTRFYPPQANSTANCDPGTCVESGVTSPVYFDFFLQSHTPVKGTAKPTYYCVLQNEMQFSPKILQDFTNALCYTYVRTCLPVSYVPPVYYADRLCDRARAYFKNTSVAHLVTEQPKRPTKTDQTPTAWKAEIDGWKRDKAAWEADVSQKWKSYTTDSLNTAGPWKETLNKTMFWM</sequence>
<dbReference type="InterPro" id="IPR003165">
    <property type="entry name" value="Piwi"/>
</dbReference>
<dbReference type="PROSITE" id="PS50822">
    <property type="entry name" value="PIWI"/>
    <property type="match status" value="1"/>
</dbReference>
<dbReference type="SMART" id="SM01163">
    <property type="entry name" value="DUF1785"/>
    <property type="match status" value="1"/>
</dbReference>
<protein>
    <submittedName>
        <fullName evidence="2">Piwi-domain-containing protein</fullName>
    </submittedName>
</protein>
<gene>
    <name evidence="2" type="ORF">K491DRAFT_783683</name>
</gene>
<organism evidence="2 3">
    <name type="scientific">Lophiostoma macrostomum CBS 122681</name>
    <dbReference type="NCBI Taxonomy" id="1314788"/>
    <lineage>
        <taxon>Eukaryota</taxon>
        <taxon>Fungi</taxon>
        <taxon>Dikarya</taxon>
        <taxon>Ascomycota</taxon>
        <taxon>Pezizomycotina</taxon>
        <taxon>Dothideomycetes</taxon>
        <taxon>Pleosporomycetidae</taxon>
        <taxon>Pleosporales</taxon>
        <taxon>Lophiostomataceae</taxon>
        <taxon>Lophiostoma</taxon>
    </lineage>
</organism>
<feature type="domain" description="Piwi" evidence="1">
    <location>
        <begin position="700"/>
        <end position="1006"/>
    </location>
</feature>
<dbReference type="InterPro" id="IPR036397">
    <property type="entry name" value="RNaseH_sf"/>
</dbReference>
<accession>A0A6A6SPR1</accession>
<dbReference type="EMBL" id="MU004513">
    <property type="protein sequence ID" value="KAF2648957.1"/>
    <property type="molecule type" value="Genomic_DNA"/>
</dbReference>
<evidence type="ECO:0000313" key="3">
    <source>
        <dbReference type="Proteomes" id="UP000799324"/>
    </source>
</evidence>
<dbReference type="AlphaFoldDB" id="A0A6A6SPR1"/>
<dbReference type="Gene3D" id="2.170.260.10">
    <property type="entry name" value="paz domain"/>
    <property type="match status" value="1"/>
</dbReference>
<dbReference type="CDD" id="cd02846">
    <property type="entry name" value="PAZ_argonaute_like"/>
    <property type="match status" value="1"/>
</dbReference>
<proteinExistence type="predicted"/>
<evidence type="ECO:0000313" key="2">
    <source>
        <dbReference type="EMBL" id="KAF2648957.1"/>
    </source>
</evidence>
<dbReference type="Gene3D" id="3.40.50.2300">
    <property type="match status" value="1"/>
</dbReference>
<dbReference type="GO" id="GO:0003676">
    <property type="term" value="F:nucleic acid binding"/>
    <property type="evidence" value="ECO:0007669"/>
    <property type="project" value="InterPro"/>
</dbReference>
<dbReference type="Proteomes" id="UP000799324">
    <property type="component" value="Unassembled WGS sequence"/>
</dbReference>
<evidence type="ECO:0000259" key="1">
    <source>
        <dbReference type="PROSITE" id="PS50822"/>
    </source>
</evidence>
<dbReference type="InterPro" id="IPR014811">
    <property type="entry name" value="ArgoL1"/>
</dbReference>
<dbReference type="Pfam" id="PF02171">
    <property type="entry name" value="Piwi"/>
    <property type="match status" value="1"/>
</dbReference>
<dbReference type="Pfam" id="PF08699">
    <property type="entry name" value="ArgoL1"/>
    <property type="match status" value="1"/>
</dbReference>
<dbReference type="InterPro" id="IPR012337">
    <property type="entry name" value="RNaseH-like_sf"/>
</dbReference>
<name>A0A6A6SPR1_9PLEO</name>
<dbReference type="PANTHER" id="PTHR22891">
    <property type="entry name" value="EUKARYOTIC TRANSLATION INITIATION FACTOR 2C"/>
    <property type="match status" value="1"/>
</dbReference>